<name>A0AAV7N420_PLEWA</name>
<proteinExistence type="predicted"/>
<organism evidence="1 2">
    <name type="scientific">Pleurodeles waltl</name>
    <name type="common">Iberian ribbed newt</name>
    <dbReference type="NCBI Taxonomy" id="8319"/>
    <lineage>
        <taxon>Eukaryota</taxon>
        <taxon>Metazoa</taxon>
        <taxon>Chordata</taxon>
        <taxon>Craniata</taxon>
        <taxon>Vertebrata</taxon>
        <taxon>Euteleostomi</taxon>
        <taxon>Amphibia</taxon>
        <taxon>Batrachia</taxon>
        <taxon>Caudata</taxon>
        <taxon>Salamandroidea</taxon>
        <taxon>Salamandridae</taxon>
        <taxon>Pleurodelinae</taxon>
        <taxon>Pleurodeles</taxon>
    </lineage>
</organism>
<dbReference type="EMBL" id="JANPWB010000013">
    <property type="protein sequence ID" value="KAJ1109615.1"/>
    <property type="molecule type" value="Genomic_DNA"/>
</dbReference>
<comment type="caution">
    <text evidence="1">The sequence shown here is derived from an EMBL/GenBank/DDBJ whole genome shotgun (WGS) entry which is preliminary data.</text>
</comment>
<sequence>MSRTDGCVRICNHETHMRISFVASKACNSHAVNNNRSLRARRGTIFSRSGVRLDGRSHRDEPLAGDRVTQHLLAKSGSSASSAGSFYLVSILFVIGNRG</sequence>
<dbReference type="AlphaFoldDB" id="A0AAV7N420"/>
<evidence type="ECO:0000313" key="1">
    <source>
        <dbReference type="EMBL" id="KAJ1109615.1"/>
    </source>
</evidence>
<accession>A0AAV7N420</accession>
<evidence type="ECO:0000313" key="2">
    <source>
        <dbReference type="Proteomes" id="UP001066276"/>
    </source>
</evidence>
<gene>
    <name evidence="1" type="ORF">NDU88_006975</name>
</gene>
<keyword evidence="2" id="KW-1185">Reference proteome</keyword>
<dbReference type="Proteomes" id="UP001066276">
    <property type="component" value="Chromosome 9"/>
</dbReference>
<protein>
    <submittedName>
        <fullName evidence="1">Uncharacterized protein</fullName>
    </submittedName>
</protein>
<reference evidence="1" key="1">
    <citation type="journal article" date="2022" name="bioRxiv">
        <title>Sequencing and chromosome-scale assembly of the giantPleurodeles waltlgenome.</title>
        <authorList>
            <person name="Brown T."/>
            <person name="Elewa A."/>
            <person name="Iarovenko S."/>
            <person name="Subramanian E."/>
            <person name="Araus A.J."/>
            <person name="Petzold A."/>
            <person name="Susuki M."/>
            <person name="Suzuki K.-i.T."/>
            <person name="Hayashi T."/>
            <person name="Toyoda A."/>
            <person name="Oliveira C."/>
            <person name="Osipova E."/>
            <person name="Leigh N.D."/>
            <person name="Simon A."/>
            <person name="Yun M.H."/>
        </authorList>
    </citation>
    <scope>NUCLEOTIDE SEQUENCE</scope>
    <source>
        <strain evidence="1">20211129_DDA</strain>
        <tissue evidence="1">Liver</tissue>
    </source>
</reference>